<dbReference type="EMBL" id="SJPM01000020">
    <property type="protein sequence ID" value="TWT89201.1"/>
    <property type="molecule type" value="Genomic_DNA"/>
</dbReference>
<dbReference type="Gene3D" id="2.60.40.2130">
    <property type="entry name" value="F-spondin domain"/>
    <property type="match status" value="4"/>
</dbReference>
<dbReference type="InterPro" id="IPR002105">
    <property type="entry name" value="Dockerin_1_rpt"/>
</dbReference>
<gene>
    <name evidence="1" type="ORF">Pla100_56690</name>
</gene>
<organism evidence="1 2">
    <name type="scientific">Neorhodopirellula pilleata</name>
    <dbReference type="NCBI Taxonomy" id="2714738"/>
    <lineage>
        <taxon>Bacteria</taxon>
        <taxon>Pseudomonadati</taxon>
        <taxon>Planctomycetota</taxon>
        <taxon>Planctomycetia</taxon>
        <taxon>Pirellulales</taxon>
        <taxon>Pirellulaceae</taxon>
        <taxon>Neorhodopirellula</taxon>
    </lineage>
</organism>
<reference evidence="1 2" key="1">
    <citation type="submission" date="2019-02" db="EMBL/GenBank/DDBJ databases">
        <title>Deep-cultivation of Planctomycetes and their phenomic and genomic characterization uncovers novel biology.</title>
        <authorList>
            <person name="Wiegand S."/>
            <person name="Jogler M."/>
            <person name="Boedeker C."/>
            <person name="Pinto D."/>
            <person name="Vollmers J."/>
            <person name="Rivas-Marin E."/>
            <person name="Kohn T."/>
            <person name="Peeters S.H."/>
            <person name="Heuer A."/>
            <person name="Rast P."/>
            <person name="Oberbeckmann S."/>
            <person name="Bunk B."/>
            <person name="Jeske O."/>
            <person name="Meyerdierks A."/>
            <person name="Storesund J.E."/>
            <person name="Kallscheuer N."/>
            <person name="Luecker S."/>
            <person name="Lage O.M."/>
            <person name="Pohl T."/>
            <person name="Merkel B.J."/>
            <person name="Hornburger P."/>
            <person name="Mueller R.-W."/>
            <person name="Bruemmer F."/>
            <person name="Labrenz M."/>
            <person name="Spormann A.M."/>
            <person name="Op Den Camp H."/>
            <person name="Overmann J."/>
            <person name="Amann R."/>
            <person name="Jetten M.S.M."/>
            <person name="Mascher T."/>
            <person name="Medema M.H."/>
            <person name="Devos D.P."/>
            <person name="Kaster A.-K."/>
            <person name="Ovreas L."/>
            <person name="Rohde M."/>
            <person name="Galperin M.Y."/>
            <person name="Jogler C."/>
        </authorList>
    </citation>
    <scope>NUCLEOTIDE SEQUENCE [LARGE SCALE GENOMIC DNA]</scope>
    <source>
        <strain evidence="1 2">Pla100</strain>
    </source>
</reference>
<dbReference type="Gene3D" id="1.10.1330.10">
    <property type="entry name" value="Dockerin domain"/>
    <property type="match status" value="1"/>
</dbReference>
<sequence>MSFAVARLFRRFRSVTQSRLPRKASMRRGIRLETLERRQLLAAEVLQISVENLSVEGGLANTPLWIGAHDGNFEIGRIGQAANDFGGLEELAEEGDVAPLRARFANEAVGNDGVLTAPLGFAGAPIFEPGETVTQTFTVDDTTLSPYFSYASMLIPSNDAFIANLNSRAIRLFDETGQFTGNRTIEIYGSQVWDAGTEVNAVGGGPAFVIDAGTSTDENGLIHLHEGLDNFIGVGLPTGEPLRRAFADQTPIARISISLASKPSGPEDASGPSPVLSADDLVQRSDYHEISVTYRDPSGVDLTSISPANLRITGPLLTQLDVVSVSTDAPSSAITSGTPVTEVTATYRLSPSTLTSSGTFTSLDNGTYSVVLLDRQVNDSFGIASSGQRLGEFTVDAPVRLTVTFESLADDGGLRQTPLWIGTHNGNFEIARAGRPASDFGGLEELAEEGALDALIARFRSETVGNGGVITAPSGFAGAPVFEPGEVFSGTLDVDDPTTNRFFSYASMVIPSNDAFIANLDPRGIELFNQSGQFTGTRTITIYGQDIWDAGTEVNGSDLGAAFSSEGGTSIDENGVIRRHLGLDEFVDTGLVSGETLRSAFDQMTPIGRITIAMSDTPTLAIDQRGPLATADAPSLIGQGQSTHLIRVTYSDASGIDRSSVGVDDLKIVSTTGRELQVVGITIEPANAQSSRNLTAIYEIAPVDGNGFSTEDNGLYFVSLNESEVGDGFGNQSGVTALASFEVRVAVELEITVENLTDIGGLAQTPFWIGVHDGSFQVARAGVSASEFGGLELLAEEGDVSELAARFSGQSDGVGGVVLAPGGFAGAPVFEPGESVTEHLQVFDTNQNRFFSFASMVIPSNDAFIANLNPRAYELFDHNGFFTGPRTITIYGSDIWDAGTEQNGISAGAAFSTLPGDGVDENGVIQSLSSLNEFIGTPIASGGNLESAFRSRTPIARITIGIAGQANSVVDSEGPLASASALSIEVAGTASQTITVVYNDPSGIDLTSIDTDDIRVTGSLNRELTVTDASTNAIPGTTPNTVAVTYTVATSDGAFTARDNGVYSIALTDDGPRDTFGQAATRGRIGTFNVDVGVRLQVNIETLTEIGGLSQTPFWVGFHDGSFEIARTGRLASDFPGLELIAEEGDASELIERFQIQTDGTGALLTAPGGFPGAPVFEPGESSSQILEISDTRENRFFSFASMIIPSNDAFIANLNPTSYELFDSAGNFRGERRITIFGRDVYDAGTEVNSAVGGGAAFSPDSGDGMDENSVIRRHLGLDDFIGTGLPTGSTLGSAFGPLTPLAVLTVSLHDPEAHVCSGVDGACSVRSVSLQNTQNNVDVNRDGSVTALDALLVINFLNEFGSRETVTDEAQRFGVDLDVGGDSVVSELDALLVINELNRRTASQAAGESVRPTHFGDVEAVDAVLVHSEGLAGAFSSDDDELDDVIAMLF</sequence>
<dbReference type="SUPFAM" id="SSF63446">
    <property type="entry name" value="Type I dockerin domain"/>
    <property type="match status" value="1"/>
</dbReference>
<evidence type="ECO:0000313" key="2">
    <source>
        <dbReference type="Proteomes" id="UP000316213"/>
    </source>
</evidence>
<name>A0A5C5ZQX7_9BACT</name>
<dbReference type="InterPro" id="IPR009465">
    <property type="entry name" value="Spondin_N"/>
</dbReference>
<dbReference type="Proteomes" id="UP000316213">
    <property type="component" value="Unassembled WGS sequence"/>
</dbReference>
<dbReference type="GO" id="GO:0004553">
    <property type="term" value="F:hydrolase activity, hydrolyzing O-glycosyl compounds"/>
    <property type="evidence" value="ECO:0007669"/>
    <property type="project" value="InterPro"/>
</dbReference>
<evidence type="ECO:0000313" key="1">
    <source>
        <dbReference type="EMBL" id="TWT89201.1"/>
    </source>
</evidence>
<accession>A0A5C5ZQX7</accession>
<dbReference type="InterPro" id="IPR038678">
    <property type="entry name" value="Spondin_N_sf"/>
</dbReference>
<proteinExistence type="predicted"/>
<comment type="caution">
    <text evidence="1">The sequence shown here is derived from an EMBL/GenBank/DDBJ whole genome shotgun (WGS) entry which is preliminary data.</text>
</comment>
<dbReference type="Pfam" id="PF00404">
    <property type="entry name" value="Dockerin_1"/>
    <property type="match status" value="1"/>
</dbReference>
<protein>
    <submittedName>
        <fullName evidence="1">Spondin</fullName>
    </submittedName>
</protein>
<keyword evidence="2" id="KW-1185">Reference proteome</keyword>
<dbReference type="InterPro" id="IPR036439">
    <property type="entry name" value="Dockerin_dom_sf"/>
</dbReference>
<dbReference type="GO" id="GO:0000272">
    <property type="term" value="P:polysaccharide catabolic process"/>
    <property type="evidence" value="ECO:0007669"/>
    <property type="project" value="InterPro"/>
</dbReference>
<dbReference type="NCBIfam" id="NF038123">
    <property type="entry name" value="NF038123_dom"/>
    <property type="match status" value="4"/>
</dbReference>